<keyword evidence="1" id="KW-0472">Membrane</keyword>
<feature type="transmembrane region" description="Helical" evidence="1">
    <location>
        <begin position="186"/>
        <end position="203"/>
    </location>
</feature>
<reference evidence="2 3" key="1">
    <citation type="submission" date="2016-10" db="EMBL/GenBank/DDBJ databases">
        <authorList>
            <person name="de Groot N.N."/>
        </authorList>
    </citation>
    <scope>NUCLEOTIDE SEQUENCE [LARGE SCALE GENOMIC DNA]</scope>
    <source>
        <strain evidence="2 3">DSM 10317</strain>
    </source>
</reference>
<keyword evidence="1" id="KW-0812">Transmembrane</keyword>
<gene>
    <name evidence="2" type="ORF">SAMN02910350_02245</name>
</gene>
<evidence type="ECO:0000313" key="2">
    <source>
        <dbReference type="EMBL" id="SCZ80332.1"/>
    </source>
</evidence>
<dbReference type="AlphaFoldDB" id="A0A1G5S1R4"/>
<feature type="transmembrane region" description="Helical" evidence="1">
    <location>
        <begin position="102"/>
        <end position="124"/>
    </location>
</feature>
<evidence type="ECO:0000313" key="3">
    <source>
        <dbReference type="Proteomes" id="UP000199428"/>
    </source>
</evidence>
<accession>A0A1G5S1R4</accession>
<name>A0A1G5S1R4_PSEXY</name>
<feature type="transmembrane region" description="Helical" evidence="1">
    <location>
        <begin position="161"/>
        <end position="179"/>
    </location>
</feature>
<sequence>MGALIKYEFRKSWKMKGLVLCFTAFFELLFLFGAWKLSDDLLAASITGLVLTTICGLFLIGVYGIHVLSKDINTKQSYMLFMTPNNSYKILGAKVIENCGSVLISGIFFTILAILDIMLLTIRYEDFKGVMELLSVVVTGDVEALNYQTFGMACFDGVMSWVYLICLGFLAVVLCATVLKGNKFNGLLSFVAFLVISVVVNNIHDAIYGDLYMYSMSRLVSNIGFYALLTLVFYLITAWIMDNKLSV</sequence>
<evidence type="ECO:0000256" key="1">
    <source>
        <dbReference type="SAM" id="Phobius"/>
    </source>
</evidence>
<protein>
    <submittedName>
        <fullName evidence="2">Uncharacterized protein</fullName>
    </submittedName>
</protein>
<organism evidence="2 3">
    <name type="scientific">Pseudobutyrivibrio xylanivorans</name>
    <dbReference type="NCBI Taxonomy" id="185007"/>
    <lineage>
        <taxon>Bacteria</taxon>
        <taxon>Bacillati</taxon>
        <taxon>Bacillota</taxon>
        <taxon>Clostridia</taxon>
        <taxon>Lachnospirales</taxon>
        <taxon>Lachnospiraceae</taxon>
        <taxon>Pseudobutyrivibrio</taxon>
    </lineage>
</organism>
<dbReference type="Proteomes" id="UP000199428">
    <property type="component" value="Unassembled WGS sequence"/>
</dbReference>
<feature type="transmembrane region" description="Helical" evidence="1">
    <location>
        <begin position="223"/>
        <end position="241"/>
    </location>
</feature>
<keyword evidence="1" id="KW-1133">Transmembrane helix</keyword>
<proteinExistence type="predicted"/>
<feature type="transmembrane region" description="Helical" evidence="1">
    <location>
        <begin position="41"/>
        <end position="65"/>
    </location>
</feature>
<feature type="transmembrane region" description="Helical" evidence="1">
    <location>
        <begin position="17"/>
        <end position="35"/>
    </location>
</feature>
<dbReference type="RefSeq" id="WP_090163479.1">
    <property type="nucleotide sequence ID" value="NZ_FMWK01000013.1"/>
</dbReference>
<dbReference type="EMBL" id="FMWK01000013">
    <property type="protein sequence ID" value="SCZ80332.1"/>
    <property type="molecule type" value="Genomic_DNA"/>
</dbReference>